<gene>
    <name evidence="4" type="ORF">C8D78_0286</name>
</gene>
<dbReference type="InterPro" id="IPR009057">
    <property type="entry name" value="Homeodomain-like_sf"/>
</dbReference>
<dbReference type="Proteomes" id="UP000276055">
    <property type="component" value="Unassembled WGS sequence"/>
</dbReference>
<dbReference type="SUPFAM" id="SSF46689">
    <property type="entry name" value="Homeodomain-like"/>
    <property type="match status" value="1"/>
</dbReference>
<dbReference type="GO" id="GO:0000976">
    <property type="term" value="F:transcription cis-regulatory region binding"/>
    <property type="evidence" value="ECO:0007669"/>
    <property type="project" value="TreeGrafter"/>
</dbReference>
<feature type="DNA-binding region" description="H-T-H motif" evidence="2">
    <location>
        <begin position="30"/>
        <end position="49"/>
    </location>
</feature>
<dbReference type="InterPro" id="IPR050109">
    <property type="entry name" value="HTH-type_TetR-like_transc_reg"/>
</dbReference>
<name>A0A495FL62_9MICC</name>
<dbReference type="EMBL" id="RBIR01000001">
    <property type="protein sequence ID" value="RKR29968.1"/>
    <property type="molecule type" value="Genomic_DNA"/>
</dbReference>
<dbReference type="PRINTS" id="PR00455">
    <property type="entry name" value="HTHTETR"/>
</dbReference>
<evidence type="ECO:0000256" key="1">
    <source>
        <dbReference type="ARBA" id="ARBA00023125"/>
    </source>
</evidence>
<accession>A0A495FL62</accession>
<dbReference type="PROSITE" id="PS50977">
    <property type="entry name" value="HTH_TETR_2"/>
    <property type="match status" value="1"/>
</dbReference>
<dbReference type="OrthoDB" id="3196926at2"/>
<protein>
    <submittedName>
        <fullName evidence="4">TetR family transcriptional regulator</fullName>
    </submittedName>
</protein>
<dbReference type="AlphaFoldDB" id="A0A495FL62"/>
<sequence>MARKTAAENRQHVLASAGPLFYRQGIRAVGMDQIIKEAGVGNATVYRQFPTKDHLATAYVQERADAWFTRMREAAGAVEDPRGKILAVFEVTAGDIGGATYRGCPMLNTHTEFPDPAHPAHAVAVAHKLQVCDWFRALAEGAGATNPQELAEQLLLVLNGTLSTAAVLGPDGPARQGLAMARQLVTAACGQTGQ</sequence>
<dbReference type="GO" id="GO:0003700">
    <property type="term" value="F:DNA-binding transcription factor activity"/>
    <property type="evidence" value="ECO:0007669"/>
    <property type="project" value="TreeGrafter"/>
</dbReference>
<evidence type="ECO:0000313" key="4">
    <source>
        <dbReference type="EMBL" id="RKR29968.1"/>
    </source>
</evidence>
<proteinExistence type="predicted"/>
<dbReference type="RefSeq" id="WP_120950094.1">
    <property type="nucleotide sequence ID" value="NZ_RBIR01000001.1"/>
</dbReference>
<dbReference type="SUPFAM" id="SSF48498">
    <property type="entry name" value="Tetracyclin repressor-like, C-terminal domain"/>
    <property type="match status" value="1"/>
</dbReference>
<evidence type="ECO:0000259" key="3">
    <source>
        <dbReference type="PROSITE" id="PS50977"/>
    </source>
</evidence>
<dbReference type="PANTHER" id="PTHR30055:SF200">
    <property type="entry name" value="HTH-TYPE TRANSCRIPTIONAL REPRESSOR BDCR"/>
    <property type="match status" value="1"/>
</dbReference>
<comment type="caution">
    <text evidence="4">The sequence shown here is derived from an EMBL/GenBank/DDBJ whole genome shotgun (WGS) entry which is preliminary data.</text>
</comment>
<reference evidence="4 5" key="1">
    <citation type="submission" date="2018-10" db="EMBL/GenBank/DDBJ databases">
        <title>Genomic Encyclopedia of Type Strains, Phase IV (KMG-IV): sequencing the most valuable type-strain genomes for metagenomic binning, comparative biology and taxonomic classification.</title>
        <authorList>
            <person name="Goeker M."/>
        </authorList>
    </citation>
    <scope>NUCLEOTIDE SEQUENCE [LARGE SCALE GENOMIC DNA]</scope>
    <source>
        <strain evidence="4 5">DSM 25586</strain>
    </source>
</reference>
<dbReference type="Gene3D" id="1.10.357.10">
    <property type="entry name" value="Tetracycline Repressor, domain 2"/>
    <property type="match status" value="1"/>
</dbReference>
<feature type="domain" description="HTH tetR-type" evidence="3">
    <location>
        <begin position="7"/>
        <end position="67"/>
    </location>
</feature>
<dbReference type="InterPro" id="IPR036271">
    <property type="entry name" value="Tet_transcr_reg_TetR-rel_C_sf"/>
</dbReference>
<evidence type="ECO:0000256" key="2">
    <source>
        <dbReference type="PROSITE-ProRule" id="PRU00335"/>
    </source>
</evidence>
<dbReference type="PANTHER" id="PTHR30055">
    <property type="entry name" value="HTH-TYPE TRANSCRIPTIONAL REGULATOR RUTR"/>
    <property type="match status" value="1"/>
</dbReference>
<evidence type="ECO:0000313" key="5">
    <source>
        <dbReference type="Proteomes" id="UP000276055"/>
    </source>
</evidence>
<organism evidence="4 5">
    <name type="scientific">Arthrobacter oryzae</name>
    <dbReference type="NCBI Taxonomy" id="409290"/>
    <lineage>
        <taxon>Bacteria</taxon>
        <taxon>Bacillati</taxon>
        <taxon>Actinomycetota</taxon>
        <taxon>Actinomycetes</taxon>
        <taxon>Micrococcales</taxon>
        <taxon>Micrococcaceae</taxon>
        <taxon>Arthrobacter</taxon>
    </lineage>
</organism>
<dbReference type="InterPro" id="IPR001647">
    <property type="entry name" value="HTH_TetR"/>
</dbReference>
<dbReference type="Pfam" id="PF00440">
    <property type="entry name" value="TetR_N"/>
    <property type="match status" value="1"/>
</dbReference>
<keyword evidence="1 2" id="KW-0238">DNA-binding</keyword>